<evidence type="ECO:0000313" key="2">
    <source>
        <dbReference type="Proteomes" id="UP001596408"/>
    </source>
</evidence>
<sequence length="50" mass="4834">MGVVVLGLANHLLGNVPLVGPVGSALGGALHAGAVAVFLRESEVRSAVTG</sequence>
<dbReference type="Proteomes" id="UP001596408">
    <property type="component" value="Unassembled WGS sequence"/>
</dbReference>
<protein>
    <submittedName>
        <fullName evidence="1">Uncharacterized protein</fullName>
    </submittedName>
</protein>
<comment type="caution">
    <text evidence="1">The sequence shown here is derived from an EMBL/GenBank/DDBJ whole genome shotgun (WGS) entry which is preliminary data.</text>
</comment>
<evidence type="ECO:0000313" key="1">
    <source>
        <dbReference type="EMBL" id="MFC6825119.1"/>
    </source>
</evidence>
<accession>A0ABD5TY22</accession>
<dbReference type="AlphaFoldDB" id="A0ABD5TY22"/>
<gene>
    <name evidence="1" type="ORF">ACFQEV_08955</name>
</gene>
<name>A0ABD5TY22_9EURY</name>
<reference evidence="1 2" key="1">
    <citation type="journal article" date="2019" name="Int. J. Syst. Evol. Microbiol.">
        <title>The Global Catalogue of Microorganisms (GCM) 10K type strain sequencing project: providing services to taxonomists for standard genome sequencing and annotation.</title>
        <authorList>
            <consortium name="The Broad Institute Genomics Platform"/>
            <consortium name="The Broad Institute Genome Sequencing Center for Infectious Disease"/>
            <person name="Wu L."/>
            <person name="Ma J."/>
        </authorList>
    </citation>
    <scope>NUCLEOTIDE SEQUENCE [LARGE SCALE GENOMIC DNA]</scope>
    <source>
        <strain evidence="1 2">YIM 94188</strain>
    </source>
</reference>
<organism evidence="1 2">
    <name type="scientific">Halopelagius fulvigenes</name>
    <dbReference type="NCBI Taxonomy" id="1198324"/>
    <lineage>
        <taxon>Archaea</taxon>
        <taxon>Methanobacteriati</taxon>
        <taxon>Methanobacteriota</taxon>
        <taxon>Stenosarchaea group</taxon>
        <taxon>Halobacteria</taxon>
        <taxon>Halobacteriales</taxon>
        <taxon>Haloferacaceae</taxon>
    </lineage>
</organism>
<keyword evidence="2" id="KW-1185">Reference proteome</keyword>
<proteinExistence type="predicted"/>
<dbReference type="EMBL" id="JBHSXH010000011">
    <property type="protein sequence ID" value="MFC6825119.1"/>
    <property type="molecule type" value="Genomic_DNA"/>
</dbReference>
<dbReference type="RefSeq" id="WP_379695020.1">
    <property type="nucleotide sequence ID" value="NZ_JBHSXH010000011.1"/>
</dbReference>